<evidence type="ECO:0000256" key="2">
    <source>
        <dbReference type="ARBA" id="ARBA00023125"/>
    </source>
</evidence>
<evidence type="ECO:0000313" key="4">
    <source>
        <dbReference type="EMBL" id="KAF8819054.1"/>
    </source>
</evidence>
<comment type="similarity">
    <text evidence="1">Belongs to the TBP family.</text>
</comment>
<evidence type="ECO:0000256" key="3">
    <source>
        <dbReference type="ARBA" id="ARBA00023163"/>
    </source>
</evidence>
<sequence>MERDSLSDEASLAKLKPVKKDSLVLHNVLATADLCHPVDLDAVCPHFGNAEYDPEEFHALKIEVRTPRTYSVTLVSIFANGKVTATGGNSIEETYNALKKIARRISSPPISLPVKLSAFEVANVLCVYNCGFRILLNKLFRIYRGTDYEPERCAAAIIRVAIQKKTKGDSEQPSGLAWGTSWEYDDSNNERGTGEIKTEVVTLKIFSTGNITLLGARRMESLDYAVGIVKPYLLKCKAGASPLVNQFGS</sequence>
<dbReference type="Pfam" id="PF00352">
    <property type="entry name" value="TBP"/>
    <property type="match status" value="1"/>
</dbReference>
<evidence type="ECO:0000256" key="1">
    <source>
        <dbReference type="ARBA" id="ARBA00005560"/>
    </source>
</evidence>
<protein>
    <submittedName>
        <fullName evidence="4">TATA-box binding protein TBP1</fullName>
    </submittedName>
</protein>
<comment type="caution">
    <text evidence="4">The sequence shown here is derived from an EMBL/GenBank/DDBJ whole genome shotgun (WGS) entry which is preliminary data.</text>
</comment>
<dbReference type="InterPro" id="IPR000814">
    <property type="entry name" value="TBP"/>
</dbReference>
<reference evidence="4 5" key="1">
    <citation type="journal article" date="2020" name="bioRxiv">
        <title>Metabolic contributions of an alphaproteobacterial endosymbiont in the apicomplexan Cardiosporidium cionae.</title>
        <authorList>
            <person name="Hunter E.S."/>
            <person name="Paight C.J."/>
            <person name="Lane C.E."/>
        </authorList>
    </citation>
    <scope>NUCLEOTIDE SEQUENCE [LARGE SCALE GENOMIC DNA]</scope>
    <source>
        <strain evidence="4">ESH_2018</strain>
    </source>
</reference>
<keyword evidence="2" id="KW-0238">DNA-binding</keyword>
<dbReference type="InterPro" id="IPR012295">
    <property type="entry name" value="TBP_dom_sf"/>
</dbReference>
<keyword evidence="5" id="KW-1185">Reference proteome</keyword>
<accession>A0ABQ7J504</accession>
<gene>
    <name evidence="4" type="primary">TBP1</name>
    <name evidence="4" type="ORF">IE077_000232</name>
</gene>
<dbReference type="PANTHER" id="PTHR10126">
    <property type="entry name" value="TATA-BOX BINDING PROTEIN"/>
    <property type="match status" value="1"/>
</dbReference>
<evidence type="ECO:0000313" key="5">
    <source>
        <dbReference type="Proteomes" id="UP000823046"/>
    </source>
</evidence>
<dbReference type="PRINTS" id="PR00686">
    <property type="entry name" value="TIFACTORIID"/>
</dbReference>
<name>A0ABQ7J504_9APIC</name>
<proteinExistence type="inferred from homology"/>
<dbReference type="EMBL" id="JADAQX010000997">
    <property type="protein sequence ID" value="KAF8819054.1"/>
    <property type="molecule type" value="Genomic_DNA"/>
</dbReference>
<keyword evidence="3" id="KW-0804">Transcription</keyword>
<dbReference type="Proteomes" id="UP000823046">
    <property type="component" value="Unassembled WGS sequence"/>
</dbReference>
<dbReference type="SUPFAM" id="SSF55945">
    <property type="entry name" value="TATA-box binding protein-like"/>
    <property type="match status" value="2"/>
</dbReference>
<organism evidence="4 5">
    <name type="scientific">Cardiosporidium cionae</name>
    <dbReference type="NCBI Taxonomy" id="476202"/>
    <lineage>
        <taxon>Eukaryota</taxon>
        <taxon>Sar</taxon>
        <taxon>Alveolata</taxon>
        <taxon>Apicomplexa</taxon>
        <taxon>Aconoidasida</taxon>
        <taxon>Nephromycida</taxon>
        <taxon>Cardiosporidium</taxon>
    </lineage>
</organism>
<dbReference type="Gene3D" id="3.30.310.10">
    <property type="entry name" value="TATA-Binding Protein"/>
    <property type="match status" value="2"/>
</dbReference>